<name>A0ABU1WQF7_9BURK</name>
<feature type="chain" id="PRO_5046274260" description="Lipoprotein SmpA/OmlA domain-containing protein" evidence="1">
    <location>
        <begin position="18"/>
        <end position="136"/>
    </location>
</feature>
<evidence type="ECO:0008006" key="4">
    <source>
        <dbReference type="Google" id="ProtNLM"/>
    </source>
</evidence>
<protein>
    <recommendedName>
        <fullName evidence="4">Lipoprotein SmpA/OmlA domain-containing protein</fullName>
    </recommendedName>
</protein>
<accession>A0ABU1WQF7</accession>
<comment type="caution">
    <text evidence="2">The sequence shown here is derived from an EMBL/GenBank/DDBJ whole genome shotgun (WGS) entry which is preliminary data.</text>
</comment>
<dbReference type="Proteomes" id="UP001265700">
    <property type="component" value="Unassembled WGS sequence"/>
</dbReference>
<sequence length="136" mass="15133">MLKLLFLVVLISCSACSKGLSVDLFNNSESPLVVSIGAQKFNIAPQQLKRILLGHPSFEIHQGFVVWKYFRSLHGPQVMSDAGRSILDPVYVDRDDVIRAQVDGNGYIYILRRDEGFPIQDIASQPPGYPLAPSLF</sequence>
<reference evidence="2 3" key="1">
    <citation type="submission" date="2023-07" db="EMBL/GenBank/DDBJ databases">
        <title>Sorghum-associated microbial communities from plants grown in Nebraska, USA.</title>
        <authorList>
            <person name="Schachtman D."/>
        </authorList>
    </citation>
    <scope>NUCLEOTIDE SEQUENCE [LARGE SCALE GENOMIC DNA]</scope>
    <source>
        <strain evidence="2 3">4249</strain>
    </source>
</reference>
<evidence type="ECO:0000256" key="1">
    <source>
        <dbReference type="SAM" id="SignalP"/>
    </source>
</evidence>
<evidence type="ECO:0000313" key="2">
    <source>
        <dbReference type="EMBL" id="MDR7151525.1"/>
    </source>
</evidence>
<gene>
    <name evidence="2" type="ORF">J2W49_003501</name>
</gene>
<evidence type="ECO:0000313" key="3">
    <source>
        <dbReference type="Proteomes" id="UP001265700"/>
    </source>
</evidence>
<proteinExistence type="predicted"/>
<keyword evidence="3" id="KW-1185">Reference proteome</keyword>
<feature type="signal peptide" evidence="1">
    <location>
        <begin position="1"/>
        <end position="17"/>
    </location>
</feature>
<organism evidence="2 3">
    <name type="scientific">Hydrogenophaga palleronii</name>
    <dbReference type="NCBI Taxonomy" id="65655"/>
    <lineage>
        <taxon>Bacteria</taxon>
        <taxon>Pseudomonadati</taxon>
        <taxon>Pseudomonadota</taxon>
        <taxon>Betaproteobacteria</taxon>
        <taxon>Burkholderiales</taxon>
        <taxon>Comamonadaceae</taxon>
        <taxon>Hydrogenophaga</taxon>
    </lineage>
</organism>
<dbReference type="EMBL" id="JAVDWU010000007">
    <property type="protein sequence ID" value="MDR7151525.1"/>
    <property type="molecule type" value="Genomic_DNA"/>
</dbReference>
<keyword evidence="1" id="KW-0732">Signal</keyword>